<protein>
    <submittedName>
        <fullName evidence="2">Uncharacterized protein</fullName>
    </submittedName>
</protein>
<keyword evidence="3" id="KW-1185">Reference proteome</keyword>
<organism evidence="2 3">
    <name type="scientific">Lishizhenia tianjinensis</name>
    <dbReference type="NCBI Taxonomy" id="477690"/>
    <lineage>
        <taxon>Bacteria</taxon>
        <taxon>Pseudomonadati</taxon>
        <taxon>Bacteroidota</taxon>
        <taxon>Flavobacteriia</taxon>
        <taxon>Flavobacteriales</taxon>
        <taxon>Crocinitomicaceae</taxon>
        <taxon>Lishizhenia</taxon>
    </lineage>
</organism>
<name>A0A1I6Y036_9FLAO</name>
<feature type="signal peptide" evidence="1">
    <location>
        <begin position="1"/>
        <end position="19"/>
    </location>
</feature>
<reference evidence="2 3" key="1">
    <citation type="submission" date="2016-10" db="EMBL/GenBank/DDBJ databases">
        <authorList>
            <person name="de Groot N.N."/>
        </authorList>
    </citation>
    <scope>NUCLEOTIDE SEQUENCE [LARGE SCALE GENOMIC DNA]</scope>
    <source>
        <strain evidence="2 3">CGMCC 1.7005</strain>
    </source>
</reference>
<dbReference type="EMBL" id="FPAS01000001">
    <property type="protein sequence ID" value="SFT43672.1"/>
    <property type="molecule type" value="Genomic_DNA"/>
</dbReference>
<sequence>MKFFLLFVFILSVTQSALSNKNSSIQVTTFIIIEKDALDAEEIGLLFENTEYGFTFKFTELMKANGYFLNQNIYAYSQQVHLNKELNVKVNFQTQDTVSNFSESLFLNSNLSSVTINCFIKKNERGLSRLTNIEVEKIVNNPEDIYLEKINNPEYPNQYIFQLINKTTDTLYPASYFNTVSNGKLCASSFFGKTSKFKSYGYIHVSGYSFCDSLDNTMRELLPPHESTLCFSLGEQNCSPYNHKDQGKYAFYLNVSKSPSYFRKNESSIFSFKDVFHLFQFYELK</sequence>
<dbReference type="Proteomes" id="UP000236454">
    <property type="component" value="Unassembled WGS sequence"/>
</dbReference>
<evidence type="ECO:0000256" key="1">
    <source>
        <dbReference type="SAM" id="SignalP"/>
    </source>
</evidence>
<keyword evidence="1" id="KW-0732">Signal</keyword>
<evidence type="ECO:0000313" key="3">
    <source>
        <dbReference type="Proteomes" id="UP000236454"/>
    </source>
</evidence>
<dbReference type="AlphaFoldDB" id="A0A1I6Y036"/>
<dbReference type="STRING" id="477690.SAMN05216474_0559"/>
<dbReference type="RefSeq" id="WP_090246077.1">
    <property type="nucleotide sequence ID" value="NZ_FPAS01000001.1"/>
</dbReference>
<evidence type="ECO:0000313" key="2">
    <source>
        <dbReference type="EMBL" id="SFT43672.1"/>
    </source>
</evidence>
<feature type="chain" id="PRO_5014647372" evidence="1">
    <location>
        <begin position="20"/>
        <end position="285"/>
    </location>
</feature>
<proteinExistence type="predicted"/>
<gene>
    <name evidence="2" type="ORF">SAMN05216474_0559</name>
</gene>
<accession>A0A1I6Y036</accession>